<organism evidence="1 2">
    <name type="scientific">Yanshouia hominis</name>
    <dbReference type="NCBI Taxonomy" id="2763673"/>
    <lineage>
        <taxon>Bacteria</taxon>
        <taxon>Bacillati</taxon>
        <taxon>Bacillota</taxon>
        <taxon>Clostridia</taxon>
        <taxon>Eubacteriales</taxon>
        <taxon>Oscillospiraceae</taxon>
        <taxon>Yanshouia</taxon>
    </lineage>
</organism>
<accession>A0ABR7NGR6</accession>
<dbReference type="EMBL" id="JACRTB010000005">
    <property type="protein sequence ID" value="MBC8575591.1"/>
    <property type="molecule type" value="Genomic_DNA"/>
</dbReference>
<gene>
    <name evidence="1" type="ORF">H8717_04090</name>
</gene>
<proteinExistence type="predicted"/>
<sequence>MGECADKQKLPAVHKVIVQRQAHDRHRPRMIASGLLLLMLESKVFTFTGRVNGLSCPIKTHRRRASQNALNLFHLYCLLLGPQTGIRRSNGGFLSLEICCTHPASPNACGESFLLRVPPPAEPEISANQNHTLNAWFAPALKGHDTVPPLKEASKYFSYASYAPQLLKQSFFSLIDLLRF</sequence>
<reference evidence="1 2" key="1">
    <citation type="submission" date="2020-08" db="EMBL/GenBank/DDBJ databases">
        <title>Genome public.</title>
        <authorList>
            <person name="Liu C."/>
            <person name="Sun Q."/>
        </authorList>
    </citation>
    <scope>NUCLEOTIDE SEQUENCE [LARGE SCALE GENOMIC DNA]</scope>
    <source>
        <strain evidence="1 2">BX1</strain>
    </source>
</reference>
<name>A0ABR7NGR6_9FIRM</name>
<dbReference type="RefSeq" id="WP_262399217.1">
    <property type="nucleotide sequence ID" value="NZ_JACRTB010000005.1"/>
</dbReference>
<evidence type="ECO:0000313" key="1">
    <source>
        <dbReference type="EMBL" id="MBC8575591.1"/>
    </source>
</evidence>
<keyword evidence="2" id="KW-1185">Reference proteome</keyword>
<evidence type="ECO:0000313" key="2">
    <source>
        <dbReference type="Proteomes" id="UP000658131"/>
    </source>
</evidence>
<dbReference type="Proteomes" id="UP000658131">
    <property type="component" value="Unassembled WGS sequence"/>
</dbReference>
<protein>
    <submittedName>
        <fullName evidence="1">Uncharacterized protein</fullName>
    </submittedName>
</protein>
<comment type="caution">
    <text evidence="1">The sequence shown here is derived from an EMBL/GenBank/DDBJ whole genome shotgun (WGS) entry which is preliminary data.</text>
</comment>